<protein>
    <submittedName>
        <fullName evidence="1">Uncharacterized protein</fullName>
    </submittedName>
</protein>
<organism evidence="1 2">
    <name type="scientific">Papaver somniferum</name>
    <name type="common">Opium poppy</name>
    <dbReference type="NCBI Taxonomy" id="3469"/>
    <lineage>
        <taxon>Eukaryota</taxon>
        <taxon>Viridiplantae</taxon>
        <taxon>Streptophyta</taxon>
        <taxon>Embryophyta</taxon>
        <taxon>Tracheophyta</taxon>
        <taxon>Spermatophyta</taxon>
        <taxon>Magnoliopsida</taxon>
        <taxon>Ranunculales</taxon>
        <taxon>Papaveraceae</taxon>
        <taxon>Papaveroideae</taxon>
        <taxon>Papaver</taxon>
    </lineage>
</organism>
<gene>
    <name evidence="1" type="ORF">C5167_015044</name>
</gene>
<dbReference type="EMBL" id="CM010717">
    <property type="protein sequence ID" value="RZC56182.1"/>
    <property type="molecule type" value="Genomic_DNA"/>
</dbReference>
<evidence type="ECO:0000313" key="1">
    <source>
        <dbReference type="EMBL" id="RZC56182.1"/>
    </source>
</evidence>
<dbReference type="AlphaFoldDB" id="A0A4Y7J7Z1"/>
<proteinExistence type="predicted"/>
<sequence>MVKLEIVDSFLKQETKQKEA</sequence>
<reference evidence="1 2" key="1">
    <citation type="journal article" date="2018" name="Science">
        <title>The opium poppy genome and morphinan production.</title>
        <authorList>
            <person name="Guo L."/>
            <person name="Winzer T."/>
            <person name="Yang X."/>
            <person name="Li Y."/>
            <person name="Ning Z."/>
            <person name="He Z."/>
            <person name="Teodor R."/>
            <person name="Lu Y."/>
            <person name="Bowser T.A."/>
            <person name="Graham I.A."/>
            <person name="Ye K."/>
        </authorList>
    </citation>
    <scope>NUCLEOTIDE SEQUENCE [LARGE SCALE GENOMIC DNA]</scope>
    <source>
        <strain evidence="2">cv. HN1</strain>
        <tissue evidence="1">Leaves</tissue>
    </source>
</reference>
<dbReference type="Proteomes" id="UP000316621">
    <property type="component" value="Chromosome 3"/>
</dbReference>
<accession>A0A4Y7J7Z1</accession>
<evidence type="ECO:0000313" key="2">
    <source>
        <dbReference type="Proteomes" id="UP000316621"/>
    </source>
</evidence>
<name>A0A4Y7J7Z1_PAPSO</name>
<keyword evidence="2" id="KW-1185">Reference proteome</keyword>